<dbReference type="RefSeq" id="WP_166233863.1">
    <property type="nucleotide sequence ID" value="NZ_CP049865.1"/>
</dbReference>
<evidence type="ECO:0000256" key="3">
    <source>
        <dbReference type="ARBA" id="ARBA00022989"/>
    </source>
</evidence>
<dbReference type="Proteomes" id="UP000501058">
    <property type="component" value="Chromosome"/>
</dbReference>
<keyword evidence="2 5" id="KW-0812">Transmembrane</keyword>
<sequence length="266" mass="27705">MILALAVSLLAGLATSVGGALALGRRTLERAWLAVALAFASGAMLLVSLVELLPLGIASLGEQFGPKTAAGVGYLVFFVGIGLVLAIDRFLPQPLNPNETEGREHEVAAGEVPHTQRLLRSGLLVALVLGLHNFPEGMATFLSTYSDVGVGIPLAVAIAIHNVPEGIAVAAPVYAATGSRSKAFWWATISGLTEPVGGLIAAGLVTWVIPPAFFGVFYALVAGMMVFLALDELLPGAWRYQTDKHQTVYGMLAGMAVVALSLMLFA</sequence>
<dbReference type="NCBIfam" id="NF003243">
    <property type="entry name" value="PRK04201.1"/>
    <property type="match status" value="1"/>
</dbReference>
<feature type="transmembrane region" description="Helical" evidence="5">
    <location>
        <begin position="69"/>
        <end position="87"/>
    </location>
</feature>
<keyword evidence="3 5" id="KW-1133">Transmembrane helix</keyword>
<dbReference type="AlphaFoldDB" id="A0A6G7Y811"/>
<dbReference type="GO" id="GO:0016020">
    <property type="term" value="C:membrane"/>
    <property type="evidence" value="ECO:0007669"/>
    <property type="project" value="UniProtKB-SubCell"/>
</dbReference>
<dbReference type="KEGG" id="prv:G7070_11535"/>
<evidence type="ECO:0000256" key="5">
    <source>
        <dbReference type="SAM" id="Phobius"/>
    </source>
</evidence>
<feature type="transmembrane region" description="Helical" evidence="5">
    <location>
        <begin position="152"/>
        <end position="176"/>
    </location>
</feature>
<keyword evidence="7" id="KW-1185">Reference proteome</keyword>
<feature type="transmembrane region" description="Helical" evidence="5">
    <location>
        <begin position="215"/>
        <end position="234"/>
    </location>
</feature>
<feature type="transmembrane region" description="Helical" evidence="5">
    <location>
        <begin position="183"/>
        <end position="209"/>
    </location>
</feature>
<proteinExistence type="predicted"/>
<dbReference type="GO" id="GO:0005385">
    <property type="term" value="F:zinc ion transmembrane transporter activity"/>
    <property type="evidence" value="ECO:0007669"/>
    <property type="project" value="TreeGrafter"/>
</dbReference>
<dbReference type="PANTHER" id="PTHR11040">
    <property type="entry name" value="ZINC/IRON TRANSPORTER"/>
    <property type="match status" value="1"/>
</dbReference>
<comment type="subcellular location">
    <subcellularLocation>
        <location evidence="1">Membrane</location>
        <topology evidence="1">Multi-pass membrane protein</topology>
    </subcellularLocation>
</comment>
<evidence type="ECO:0000256" key="4">
    <source>
        <dbReference type="ARBA" id="ARBA00023136"/>
    </source>
</evidence>
<name>A0A6G7Y811_9ACTN</name>
<evidence type="ECO:0000256" key="2">
    <source>
        <dbReference type="ARBA" id="ARBA00022692"/>
    </source>
</evidence>
<dbReference type="PANTHER" id="PTHR11040:SF205">
    <property type="entry name" value="ZINC TRANSPORTER ZUPT"/>
    <property type="match status" value="1"/>
</dbReference>
<evidence type="ECO:0000313" key="7">
    <source>
        <dbReference type="Proteomes" id="UP000501058"/>
    </source>
</evidence>
<organism evidence="6 7">
    <name type="scientific">Propioniciclava coleopterorum</name>
    <dbReference type="NCBI Taxonomy" id="2714937"/>
    <lineage>
        <taxon>Bacteria</taxon>
        <taxon>Bacillati</taxon>
        <taxon>Actinomycetota</taxon>
        <taxon>Actinomycetes</taxon>
        <taxon>Propionibacteriales</taxon>
        <taxon>Propionibacteriaceae</taxon>
        <taxon>Propioniciclava</taxon>
    </lineage>
</organism>
<dbReference type="InterPro" id="IPR003689">
    <property type="entry name" value="ZIP"/>
</dbReference>
<feature type="transmembrane region" description="Helical" evidence="5">
    <location>
        <begin position="246"/>
        <end position="265"/>
    </location>
</feature>
<protein>
    <submittedName>
        <fullName evidence="6">Zinc transporter ZupT</fullName>
    </submittedName>
</protein>
<accession>A0A6G7Y811</accession>
<dbReference type="EMBL" id="CP049865">
    <property type="protein sequence ID" value="QIK72788.1"/>
    <property type="molecule type" value="Genomic_DNA"/>
</dbReference>
<keyword evidence="4 5" id="KW-0472">Membrane</keyword>
<feature type="transmembrane region" description="Helical" evidence="5">
    <location>
        <begin position="32"/>
        <end position="57"/>
    </location>
</feature>
<evidence type="ECO:0000256" key="1">
    <source>
        <dbReference type="ARBA" id="ARBA00004141"/>
    </source>
</evidence>
<evidence type="ECO:0000313" key="6">
    <source>
        <dbReference type="EMBL" id="QIK72788.1"/>
    </source>
</evidence>
<gene>
    <name evidence="6" type="primary">zupT</name>
    <name evidence="6" type="ORF">G7070_11535</name>
</gene>
<dbReference type="Pfam" id="PF02535">
    <property type="entry name" value="Zip"/>
    <property type="match status" value="1"/>
</dbReference>
<reference evidence="6 7" key="1">
    <citation type="submission" date="2020-03" db="EMBL/GenBank/DDBJ databases">
        <title>Propioniciclava sp. nov., isolated from Hydrophilus acuminatus.</title>
        <authorList>
            <person name="Hyun D.-W."/>
            <person name="Bae J.-W."/>
        </authorList>
    </citation>
    <scope>NUCLEOTIDE SEQUENCE [LARGE SCALE GENOMIC DNA]</scope>
    <source>
        <strain evidence="6 7">HDW11</strain>
    </source>
</reference>